<sequence length="102" mass="10971">MVSLWDLLLLMCLVMPGMGAYGVAKQAHANWAGYGLALVVGAGLGFLCSWLAHRFGAMVFARIEGRTDVVQERIARMVYAGLGIWILCSLALGIWAAEVMLG</sequence>
<dbReference type="AlphaFoldDB" id="A0A7S7NX75"/>
<gene>
    <name evidence="2" type="ORF">IRI77_16360</name>
</gene>
<dbReference type="Proteomes" id="UP000593892">
    <property type="component" value="Chromosome"/>
</dbReference>
<protein>
    <submittedName>
        <fullName evidence="2">Uncharacterized protein</fullName>
    </submittedName>
</protein>
<feature type="transmembrane region" description="Helical" evidence="1">
    <location>
        <begin position="74"/>
        <end position="97"/>
    </location>
</feature>
<keyword evidence="3" id="KW-1185">Reference proteome</keyword>
<name>A0A7S7NX75_PALFE</name>
<feature type="transmembrane region" description="Helical" evidence="1">
    <location>
        <begin position="32"/>
        <end position="53"/>
    </location>
</feature>
<proteinExistence type="predicted"/>
<keyword evidence="1" id="KW-0472">Membrane</keyword>
<dbReference type="KEGG" id="pfer:IRI77_16360"/>
<organism evidence="2 3">
    <name type="scientific">Paludibaculum fermentans</name>
    <dbReference type="NCBI Taxonomy" id="1473598"/>
    <lineage>
        <taxon>Bacteria</taxon>
        <taxon>Pseudomonadati</taxon>
        <taxon>Acidobacteriota</taxon>
        <taxon>Terriglobia</taxon>
        <taxon>Bryobacterales</taxon>
        <taxon>Bryobacteraceae</taxon>
        <taxon>Paludibaculum</taxon>
    </lineage>
</organism>
<dbReference type="EMBL" id="CP063849">
    <property type="protein sequence ID" value="QOY91457.1"/>
    <property type="molecule type" value="Genomic_DNA"/>
</dbReference>
<accession>A0A7S7NX75</accession>
<dbReference type="RefSeq" id="WP_194453111.1">
    <property type="nucleotide sequence ID" value="NZ_CP063849.1"/>
</dbReference>
<evidence type="ECO:0000313" key="3">
    <source>
        <dbReference type="Proteomes" id="UP000593892"/>
    </source>
</evidence>
<keyword evidence="1" id="KW-0812">Transmembrane</keyword>
<reference evidence="2 3" key="1">
    <citation type="submission" date="2020-10" db="EMBL/GenBank/DDBJ databases">
        <title>Complete genome sequence of Paludibaculum fermentans P105T, a facultatively anaerobic acidobacterium capable of dissimilatory Fe(III) reduction.</title>
        <authorList>
            <person name="Dedysh S.N."/>
            <person name="Beletsky A.V."/>
            <person name="Kulichevskaya I.S."/>
            <person name="Mardanov A.V."/>
            <person name="Ravin N.V."/>
        </authorList>
    </citation>
    <scope>NUCLEOTIDE SEQUENCE [LARGE SCALE GENOMIC DNA]</scope>
    <source>
        <strain evidence="2 3">P105</strain>
    </source>
</reference>
<evidence type="ECO:0000313" key="2">
    <source>
        <dbReference type="EMBL" id="QOY91457.1"/>
    </source>
</evidence>
<keyword evidence="1" id="KW-1133">Transmembrane helix</keyword>
<evidence type="ECO:0000256" key="1">
    <source>
        <dbReference type="SAM" id="Phobius"/>
    </source>
</evidence>